<keyword evidence="1" id="KW-0472">Membrane</keyword>
<gene>
    <name evidence="2" type="primary">ORF52086</name>
</gene>
<keyword evidence="1" id="KW-1133">Transmembrane helix</keyword>
<name>A0A0B6Z7R0_9EUPU</name>
<dbReference type="EMBL" id="HACG01017678">
    <property type="protein sequence ID" value="CEK64543.1"/>
    <property type="molecule type" value="Transcribed_RNA"/>
</dbReference>
<reference evidence="2" key="1">
    <citation type="submission" date="2014-12" db="EMBL/GenBank/DDBJ databases">
        <title>Insight into the proteome of Arion vulgaris.</title>
        <authorList>
            <person name="Aradska J."/>
            <person name="Bulat T."/>
            <person name="Smidak R."/>
            <person name="Sarate P."/>
            <person name="Gangsoo J."/>
            <person name="Sialana F."/>
            <person name="Bilban M."/>
            <person name="Lubec G."/>
        </authorList>
    </citation>
    <scope>NUCLEOTIDE SEQUENCE</scope>
    <source>
        <tissue evidence="2">Skin</tissue>
    </source>
</reference>
<evidence type="ECO:0000313" key="2">
    <source>
        <dbReference type="EMBL" id="CEK64543.1"/>
    </source>
</evidence>
<accession>A0A0B6Z7R0</accession>
<keyword evidence="1" id="KW-0812">Transmembrane</keyword>
<evidence type="ECO:0000256" key="1">
    <source>
        <dbReference type="SAM" id="Phobius"/>
    </source>
</evidence>
<proteinExistence type="predicted"/>
<protein>
    <submittedName>
        <fullName evidence="2">Uncharacterized protein</fullName>
    </submittedName>
</protein>
<feature type="non-terminal residue" evidence="2">
    <location>
        <position position="149"/>
    </location>
</feature>
<organism evidence="2">
    <name type="scientific">Arion vulgaris</name>
    <dbReference type="NCBI Taxonomy" id="1028688"/>
    <lineage>
        <taxon>Eukaryota</taxon>
        <taxon>Metazoa</taxon>
        <taxon>Spiralia</taxon>
        <taxon>Lophotrochozoa</taxon>
        <taxon>Mollusca</taxon>
        <taxon>Gastropoda</taxon>
        <taxon>Heterobranchia</taxon>
        <taxon>Euthyneura</taxon>
        <taxon>Panpulmonata</taxon>
        <taxon>Eupulmonata</taxon>
        <taxon>Stylommatophora</taxon>
        <taxon>Helicina</taxon>
        <taxon>Arionoidea</taxon>
        <taxon>Arionidae</taxon>
        <taxon>Arion</taxon>
    </lineage>
</organism>
<feature type="transmembrane region" description="Helical" evidence="1">
    <location>
        <begin position="6"/>
        <end position="26"/>
    </location>
</feature>
<dbReference type="AlphaFoldDB" id="A0A0B6Z7R0"/>
<sequence length="149" mass="16646">MDRTCFFIITGCLVLLQFSGVTIFIYHTYTLRSLPATAETVPRQNSISDVIKISNRKIDLNEIFNRGSQTTKNRSPLLFQNLEAVSIQQVTSFNASILTEVSITRQWTKTTSTTILTGKPTTSSLNITFTTGIFNRTVTTSILNRTVTT</sequence>